<comment type="caution">
    <text evidence="1">The sequence shown here is derived from an EMBL/GenBank/DDBJ whole genome shotgun (WGS) entry which is preliminary data.</text>
</comment>
<evidence type="ECO:0000313" key="1">
    <source>
        <dbReference type="EMBL" id="KAF9648422.1"/>
    </source>
</evidence>
<evidence type="ECO:0000313" key="2">
    <source>
        <dbReference type="Proteomes" id="UP000886501"/>
    </source>
</evidence>
<organism evidence="1 2">
    <name type="scientific">Thelephora ganbajun</name>
    <name type="common">Ganba fungus</name>
    <dbReference type="NCBI Taxonomy" id="370292"/>
    <lineage>
        <taxon>Eukaryota</taxon>
        <taxon>Fungi</taxon>
        <taxon>Dikarya</taxon>
        <taxon>Basidiomycota</taxon>
        <taxon>Agaricomycotina</taxon>
        <taxon>Agaricomycetes</taxon>
        <taxon>Thelephorales</taxon>
        <taxon>Thelephoraceae</taxon>
        <taxon>Thelephora</taxon>
    </lineage>
</organism>
<dbReference type="EMBL" id="MU118014">
    <property type="protein sequence ID" value="KAF9648422.1"/>
    <property type="molecule type" value="Genomic_DNA"/>
</dbReference>
<proteinExistence type="predicted"/>
<reference evidence="1" key="1">
    <citation type="submission" date="2019-10" db="EMBL/GenBank/DDBJ databases">
        <authorList>
            <consortium name="DOE Joint Genome Institute"/>
            <person name="Kuo A."/>
            <person name="Miyauchi S."/>
            <person name="Kiss E."/>
            <person name="Drula E."/>
            <person name="Kohler A."/>
            <person name="Sanchez-Garcia M."/>
            <person name="Andreopoulos B."/>
            <person name="Barry K.W."/>
            <person name="Bonito G."/>
            <person name="Buee M."/>
            <person name="Carver A."/>
            <person name="Chen C."/>
            <person name="Cichocki N."/>
            <person name="Clum A."/>
            <person name="Culley D."/>
            <person name="Crous P.W."/>
            <person name="Fauchery L."/>
            <person name="Girlanda M."/>
            <person name="Hayes R."/>
            <person name="Keri Z."/>
            <person name="Labutti K."/>
            <person name="Lipzen A."/>
            <person name="Lombard V."/>
            <person name="Magnuson J."/>
            <person name="Maillard F."/>
            <person name="Morin E."/>
            <person name="Murat C."/>
            <person name="Nolan M."/>
            <person name="Ohm R."/>
            <person name="Pangilinan J."/>
            <person name="Pereira M."/>
            <person name="Perotto S."/>
            <person name="Peter M."/>
            <person name="Riley R."/>
            <person name="Sitrit Y."/>
            <person name="Stielow B."/>
            <person name="Szollosi G."/>
            <person name="Zifcakova L."/>
            <person name="Stursova M."/>
            <person name="Spatafora J.W."/>
            <person name="Tedersoo L."/>
            <person name="Vaario L.-M."/>
            <person name="Yamada A."/>
            <person name="Yan M."/>
            <person name="Wang P."/>
            <person name="Xu J."/>
            <person name="Bruns T."/>
            <person name="Baldrian P."/>
            <person name="Vilgalys R."/>
            <person name="Henrissat B."/>
            <person name="Grigoriev I.V."/>
            <person name="Hibbett D."/>
            <person name="Nagy L.G."/>
            <person name="Martin F.M."/>
        </authorList>
    </citation>
    <scope>NUCLEOTIDE SEQUENCE</scope>
    <source>
        <strain evidence="1">P2</strain>
    </source>
</reference>
<name>A0ACB6ZFQ4_THEGA</name>
<protein>
    <submittedName>
        <fullName evidence="1">Uncharacterized protein</fullName>
    </submittedName>
</protein>
<reference evidence="1" key="2">
    <citation type="journal article" date="2020" name="Nat. Commun.">
        <title>Large-scale genome sequencing of mycorrhizal fungi provides insights into the early evolution of symbiotic traits.</title>
        <authorList>
            <person name="Miyauchi S."/>
            <person name="Kiss E."/>
            <person name="Kuo A."/>
            <person name="Drula E."/>
            <person name="Kohler A."/>
            <person name="Sanchez-Garcia M."/>
            <person name="Morin E."/>
            <person name="Andreopoulos B."/>
            <person name="Barry K.W."/>
            <person name="Bonito G."/>
            <person name="Buee M."/>
            <person name="Carver A."/>
            <person name="Chen C."/>
            <person name="Cichocki N."/>
            <person name="Clum A."/>
            <person name="Culley D."/>
            <person name="Crous P.W."/>
            <person name="Fauchery L."/>
            <person name="Girlanda M."/>
            <person name="Hayes R.D."/>
            <person name="Keri Z."/>
            <person name="LaButti K."/>
            <person name="Lipzen A."/>
            <person name="Lombard V."/>
            <person name="Magnuson J."/>
            <person name="Maillard F."/>
            <person name="Murat C."/>
            <person name="Nolan M."/>
            <person name="Ohm R.A."/>
            <person name="Pangilinan J."/>
            <person name="Pereira M.F."/>
            <person name="Perotto S."/>
            <person name="Peter M."/>
            <person name="Pfister S."/>
            <person name="Riley R."/>
            <person name="Sitrit Y."/>
            <person name="Stielow J.B."/>
            <person name="Szollosi G."/>
            <person name="Zifcakova L."/>
            <person name="Stursova M."/>
            <person name="Spatafora J.W."/>
            <person name="Tedersoo L."/>
            <person name="Vaario L.M."/>
            <person name="Yamada A."/>
            <person name="Yan M."/>
            <person name="Wang P."/>
            <person name="Xu J."/>
            <person name="Bruns T."/>
            <person name="Baldrian P."/>
            <person name="Vilgalys R."/>
            <person name="Dunand C."/>
            <person name="Henrissat B."/>
            <person name="Grigoriev I.V."/>
            <person name="Hibbett D."/>
            <person name="Nagy L.G."/>
            <person name="Martin F.M."/>
        </authorList>
    </citation>
    <scope>NUCLEOTIDE SEQUENCE</scope>
    <source>
        <strain evidence="1">P2</strain>
    </source>
</reference>
<dbReference type="Proteomes" id="UP000886501">
    <property type="component" value="Unassembled WGS sequence"/>
</dbReference>
<sequence>MARRTSSATSLARFARANSPEFANRSLDFCNAFWGVGDGGVDVLFARMRGGTRTIDELRAFWKERASIEEEYAKQLARLAKQNLGRDEIGYYPELDEVFMLFSSSELRNSLDTIRLETDKQAAYHGNLAKQIHADLEAQCSTFLARQSQFKRTIQGTIEKEFKTKNTQESYVNKAREKYESDCVRINSYTAQSTLMQGKDLDRINNKLERAQQTVQANEKDFANFSRALQDTVQKWEQDWKAFCDACQDMEEDRMEFMKDNMWAYANAVSTVCVADDESCEKIRVALEQLEPEKDMENFVRDYGTGNAMPDPPQFVNYANPDAIPASSSRPTSRPAHFVRASNRTNQPRQEFIPPPEEEPNPNNNVAGVGSGRRNSVSISDPAINGSSSQRQVNGYGAGGSGQSSGPSAAGDVTSPQTMLRVGDQAHSANPDQNSQSFKPGHSSGGSKVGQENDPLAKQMAELRSASATGRRNSFVQREQQQETGPTRTSDYSNSADMVVGSYPSPSRPVSPSRPTAALMRPPASTGTSTGVNVDAVLADYQQSLPGEGKSHSRTNSRQSQIGSSQLLERPVSREGFAGIGSQGRTPSPTFNGSRNASPIPPHQGSISRPSAISTSTPGHTARQDSVTVPQQKLPNRATTPNSVGIALDPTGKVSIDSMADVYQSQPQHNQSASQPSQYHAPPQNQQNSGFQRRLSTSHSNGSMNISGQHSHIPPQTQPPYGAPPPAPYQQPPPQQPPPQQQPHYMQPPTQQPPPINYQQHHYQPQPEYTQPPAHPAYTQQQQGLARGQSLPGGYYQQPVQPQQQPQQIMNGYRSASPQPVHNQPVQAQQHGVSAAPTGQYTENGRPVLFYVKALYDYTASIEEEFDFQAGDIIAVTSTPEDGWWSGELLDEARRQPGRHVFPSNFVCLF</sequence>
<gene>
    <name evidence="1" type="ORF">BDM02DRAFT_3096541</name>
</gene>
<accession>A0ACB6ZFQ4</accession>
<keyword evidence="2" id="KW-1185">Reference proteome</keyword>